<keyword evidence="2" id="KW-1185">Reference proteome</keyword>
<dbReference type="AlphaFoldDB" id="A0A0N4YLM6"/>
<evidence type="ECO:0000313" key="1">
    <source>
        <dbReference type="EMBL" id="VDL81743.1"/>
    </source>
</evidence>
<sequence length="156" mass="17181">MSLALGISMEHKNRIALIRSLLVPERCKGTRRDPVRIVANVPKGADEGASNINVQVFLYREGACWVSAENNSHSLFIYPMYRWSSDYIASRRRVVDEAQPRAAAFECAQASSDGGSTALPTSRLYKVHVPPLFFVPTKDPGGLRQRSKGESACEGV</sequence>
<dbReference type="WBParaSite" id="NBR_0001802101-mRNA-1">
    <property type="protein sequence ID" value="NBR_0001802101-mRNA-1"/>
    <property type="gene ID" value="NBR_0001802101"/>
</dbReference>
<evidence type="ECO:0000313" key="2">
    <source>
        <dbReference type="Proteomes" id="UP000271162"/>
    </source>
</evidence>
<reference evidence="3" key="1">
    <citation type="submission" date="2017-02" db="UniProtKB">
        <authorList>
            <consortium name="WormBaseParasite"/>
        </authorList>
    </citation>
    <scope>IDENTIFICATION</scope>
</reference>
<protein>
    <submittedName>
        <fullName evidence="1 3">Uncharacterized protein</fullName>
    </submittedName>
</protein>
<dbReference type="EMBL" id="UYSL01023131">
    <property type="protein sequence ID" value="VDL81743.1"/>
    <property type="molecule type" value="Genomic_DNA"/>
</dbReference>
<name>A0A0N4YLM6_NIPBR</name>
<organism evidence="3">
    <name type="scientific">Nippostrongylus brasiliensis</name>
    <name type="common">Rat hookworm</name>
    <dbReference type="NCBI Taxonomy" id="27835"/>
    <lineage>
        <taxon>Eukaryota</taxon>
        <taxon>Metazoa</taxon>
        <taxon>Ecdysozoa</taxon>
        <taxon>Nematoda</taxon>
        <taxon>Chromadorea</taxon>
        <taxon>Rhabditida</taxon>
        <taxon>Rhabditina</taxon>
        <taxon>Rhabditomorpha</taxon>
        <taxon>Strongyloidea</taxon>
        <taxon>Heligmosomidae</taxon>
        <taxon>Nippostrongylus</taxon>
    </lineage>
</organism>
<evidence type="ECO:0000313" key="3">
    <source>
        <dbReference type="WBParaSite" id="NBR_0001802101-mRNA-1"/>
    </source>
</evidence>
<dbReference type="Proteomes" id="UP000271162">
    <property type="component" value="Unassembled WGS sequence"/>
</dbReference>
<reference evidence="1 2" key="2">
    <citation type="submission" date="2018-11" db="EMBL/GenBank/DDBJ databases">
        <authorList>
            <consortium name="Pathogen Informatics"/>
        </authorList>
    </citation>
    <scope>NUCLEOTIDE SEQUENCE [LARGE SCALE GENOMIC DNA]</scope>
</reference>
<accession>A0A0N4YLM6</accession>
<proteinExistence type="predicted"/>
<gene>
    <name evidence="1" type="ORF">NBR_LOCUS18022</name>
</gene>